<feature type="transmembrane region" description="Helical" evidence="1">
    <location>
        <begin position="565"/>
        <end position="590"/>
    </location>
</feature>
<organism evidence="3">
    <name type="scientific">freshwater metagenome</name>
    <dbReference type="NCBI Taxonomy" id="449393"/>
    <lineage>
        <taxon>unclassified sequences</taxon>
        <taxon>metagenomes</taxon>
        <taxon>ecological metagenomes</taxon>
    </lineage>
</organism>
<dbReference type="EMBL" id="CAFBLJ010000008">
    <property type="protein sequence ID" value="CAB4857766.1"/>
    <property type="molecule type" value="Genomic_DNA"/>
</dbReference>
<feature type="transmembrane region" description="Helical" evidence="1">
    <location>
        <begin position="652"/>
        <end position="675"/>
    </location>
</feature>
<sequence length="1081" mass="116590">MESTLSAATSSSEASALAAPGVVVAIVVDRPTSTLEGVLAAIVAQDYPKIQVLVLLTGSDADELGLVHEIVQSSFATTEVPQPHVYQLGANPGFGLAANTALRLVEGDSGFFLVMHDDVVLAPDSVRILVEELYRSNAGMVGPKFVEWEETRRLQAVGFDCDWFGELDSDVEPHELDQEQHDAVRDVFVLPSACFLIRADLFRELGGFEPSIEFFGEDLDLCWRAHLSGARVVVVPAATARHQAIIVERLATRSRDSVTLERQAERHRITTVASLTGARRLPIVLPLLVILSLFEAIGAVVRGRWQRTIAVLGGLSSLVTSFGRISRRRSRVRLLRRVPDHEVVELQVRGSVRWKRMIRHRRFAPSMNLRSQVNTSRERDTWVMAAWGVLGVFLFLGGRQLWSNGVHSVGDLLPLPESPRELVHQYLSGWWAQDLGSTTAQPTSTGLIALGGVITLGHMGLLHTLITIGLIPIGWLGVSALCAVVAHERARIVGVIAYAAVPLPYAAVASGRHQVLIAYAVVPWALHLIRSFGGIGRSIIDDEPGDVVDHRSTKQRIRLVAKLSLLFGVTMAFSPSVVFVVLLSALLWLLTAAISGGSTRAAGLGFAGAISATAAAVVLNMPWITRYLSHDGWSAIVGAPTHSPENLGLWDVLRFGIGPAALGGLIVLLYVPLLVAPLVSKNSRFIWASRAAILSIVSIALAVLNSGNHLPLRLPETGILLAPVASCMAIGAAIIVMAFGIDVRGGRFGWRQPLALLSLVTLPLGLLPVAAASSNGHWEQPSITLAQQMKELLGDTSQGDYRVLVIGDPRLVTSDQHLYDDGLAYAVVQNGDMTMLNQVSSMADDADNLIRPLLDAVAMGSTNRVGRLMAPLGIRYIVIPLLDRVRSTSNSPLPLPFGLREAFAEQLDLHNVYGPSSMMIFENSQWIPLTGMLSAAAAQQSSEGGSEALVATELTGSLTALNGTTSWSSPTQELPAGRFHLGVPFDSRWTLSIDGQSIKPQASFGTVMHYETGVGGTAQLNYSNPVSRYLWIIMQLLLWASVVVGILQPNLRRRQVRLKFAAAEMQSVVSLSGNNSETVES</sequence>
<dbReference type="EMBL" id="CAEZZP010000002">
    <property type="protein sequence ID" value="CAB4760522.1"/>
    <property type="molecule type" value="Genomic_DNA"/>
</dbReference>
<keyword evidence="1" id="KW-1133">Transmembrane helix</keyword>
<evidence type="ECO:0000313" key="3">
    <source>
        <dbReference type="EMBL" id="CAB4760522.1"/>
    </source>
</evidence>
<keyword evidence="1" id="KW-0472">Membrane</keyword>
<evidence type="ECO:0000313" key="5">
    <source>
        <dbReference type="EMBL" id="CAB4888067.1"/>
    </source>
</evidence>
<dbReference type="EMBL" id="CAEZYH010000004">
    <property type="protein sequence ID" value="CAB4707771.1"/>
    <property type="molecule type" value="Genomic_DNA"/>
</dbReference>
<dbReference type="PANTHER" id="PTHR43179">
    <property type="entry name" value="RHAMNOSYLTRANSFERASE WBBL"/>
    <property type="match status" value="1"/>
</dbReference>
<feature type="transmembrane region" description="Helical" evidence="1">
    <location>
        <begin position="283"/>
        <end position="301"/>
    </location>
</feature>
<feature type="transmembrane region" description="Helical" evidence="1">
    <location>
        <begin position="492"/>
        <end position="509"/>
    </location>
</feature>
<feature type="transmembrane region" description="Helical" evidence="1">
    <location>
        <begin position="461"/>
        <end position="485"/>
    </location>
</feature>
<dbReference type="Gene3D" id="3.90.550.10">
    <property type="entry name" value="Spore Coat Polysaccharide Biosynthesis Protein SpsA, Chain A"/>
    <property type="match status" value="1"/>
</dbReference>
<dbReference type="AlphaFoldDB" id="A0A6J6UL91"/>
<keyword evidence="1" id="KW-0812">Transmembrane</keyword>
<feature type="transmembrane region" description="Helical" evidence="1">
    <location>
        <begin position="753"/>
        <end position="772"/>
    </location>
</feature>
<dbReference type="EMBL" id="CAFBPS010000001">
    <property type="protein sequence ID" value="CAB5016837.1"/>
    <property type="molecule type" value="Genomic_DNA"/>
</dbReference>
<gene>
    <name evidence="2" type="ORF">UFOPK2658_00200</name>
    <name evidence="3" type="ORF">UFOPK2880_00075</name>
    <name evidence="4" type="ORF">UFOPK3304_00277</name>
    <name evidence="5" type="ORF">UFOPK3494_00100</name>
    <name evidence="6" type="ORF">UFOPK4134_00038</name>
</gene>
<feature type="transmembrane region" description="Helical" evidence="1">
    <location>
        <begin position="687"/>
        <end position="707"/>
    </location>
</feature>
<feature type="transmembrane region" description="Helical" evidence="1">
    <location>
        <begin position="602"/>
        <end position="624"/>
    </location>
</feature>
<feature type="transmembrane region" description="Helical" evidence="1">
    <location>
        <begin position="382"/>
        <end position="402"/>
    </location>
</feature>
<evidence type="ECO:0000313" key="4">
    <source>
        <dbReference type="EMBL" id="CAB4857766.1"/>
    </source>
</evidence>
<dbReference type="SUPFAM" id="SSF53448">
    <property type="entry name" value="Nucleotide-diphospho-sugar transferases"/>
    <property type="match status" value="1"/>
</dbReference>
<evidence type="ECO:0000256" key="1">
    <source>
        <dbReference type="SAM" id="Phobius"/>
    </source>
</evidence>
<proteinExistence type="predicted"/>
<protein>
    <submittedName>
        <fullName evidence="3">Unannotated protein</fullName>
    </submittedName>
</protein>
<feature type="transmembrane region" description="Helical" evidence="1">
    <location>
        <begin position="719"/>
        <end position="741"/>
    </location>
</feature>
<dbReference type="Pfam" id="PF13641">
    <property type="entry name" value="Glyco_tranf_2_3"/>
    <property type="match status" value="1"/>
</dbReference>
<reference evidence="3" key="1">
    <citation type="submission" date="2020-05" db="EMBL/GenBank/DDBJ databases">
        <authorList>
            <person name="Chiriac C."/>
            <person name="Salcher M."/>
            <person name="Ghai R."/>
            <person name="Kavagutti S V."/>
        </authorList>
    </citation>
    <scope>NUCLEOTIDE SEQUENCE</scope>
</reference>
<dbReference type="InterPro" id="IPR029044">
    <property type="entry name" value="Nucleotide-diphossugar_trans"/>
</dbReference>
<name>A0A6J6UL91_9ZZZZ</name>
<accession>A0A6J6UL91</accession>
<dbReference type="PANTHER" id="PTHR43179:SF7">
    <property type="entry name" value="RHAMNOSYLTRANSFERASE WBBL"/>
    <property type="match status" value="1"/>
</dbReference>
<evidence type="ECO:0000313" key="2">
    <source>
        <dbReference type="EMBL" id="CAB4707771.1"/>
    </source>
</evidence>
<dbReference type="EMBL" id="CAFBMF010000003">
    <property type="protein sequence ID" value="CAB4888067.1"/>
    <property type="molecule type" value="Genomic_DNA"/>
</dbReference>
<feature type="transmembrane region" description="Helical" evidence="1">
    <location>
        <begin position="1029"/>
        <end position="1047"/>
    </location>
</feature>
<evidence type="ECO:0000313" key="6">
    <source>
        <dbReference type="EMBL" id="CAB5016837.1"/>
    </source>
</evidence>